<name>A0ABV1Y813_9ACTN</name>
<evidence type="ECO:0000256" key="1">
    <source>
        <dbReference type="SAM" id="Phobius"/>
    </source>
</evidence>
<sequence>MHSDTHDQDHEKKPSRREVLARRARRMLRLMRRRFLLGLAYGAGTSCVTLAVLWLQR</sequence>
<gene>
    <name evidence="2" type="ORF">ABT384_46305</name>
</gene>
<dbReference type="RefSeq" id="WP_190076165.1">
    <property type="nucleotide sequence ID" value="NZ_BNBM01000037.1"/>
</dbReference>
<feature type="transmembrane region" description="Helical" evidence="1">
    <location>
        <begin position="35"/>
        <end position="55"/>
    </location>
</feature>
<evidence type="ECO:0000313" key="3">
    <source>
        <dbReference type="Proteomes" id="UP001486207"/>
    </source>
</evidence>
<protein>
    <submittedName>
        <fullName evidence="2">Uncharacterized protein</fullName>
    </submittedName>
</protein>
<dbReference type="EMBL" id="JBEPFB010000048">
    <property type="protein sequence ID" value="MER7380007.1"/>
    <property type="molecule type" value="Genomic_DNA"/>
</dbReference>
<keyword evidence="1" id="KW-0472">Membrane</keyword>
<organism evidence="2 3">
    <name type="scientific">Streptomyces lanatus</name>
    <dbReference type="NCBI Taxonomy" id="66900"/>
    <lineage>
        <taxon>Bacteria</taxon>
        <taxon>Bacillati</taxon>
        <taxon>Actinomycetota</taxon>
        <taxon>Actinomycetes</taxon>
        <taxon>Kitasatosporales</taxon>
        <taxon>Streptomycetaceae</taxon>
        <taxon>Streptomyces</taxon>
    </lineage>
</organism>
<accession>A0ABV1Y813</accession>
<proteinExistence type="predicted"/>
<keyword evidence="3" id="KW-1185">Reference proteome</keyword>
<dbReference type="Proteomes" id="UP001486207">
    <property type="component" value="Unassembled WGS sequence"/>
</dbReference>
<comment type="caution">
    <text evidence="2">The sequence shown here is derived from an EMBL/GenBank/DDBJ whole genome shotgun (WGS) entry which is preliminary data.</text>
</comment>
<reference evidence="2 3" key="1">
    <citation type="submission" date="2024-06" db="EMBL/GenBank/DDBJ databases">
        <title>The Natural Products Discovery Center: Release of the First 8490 Sequenced Strains for Exploring Actinobacteria Biosynthetic Diversity.</title>
        <authorList>
            <person name="Kalkreuter E."/>
            <person name="Kautsar S.A."/>
            <person name="Yang D."/>
            <person name="Bader C.D."/>
            <person name="Teijaro C.N."/>
            <person name="Fluegel L."/>
            <person name="Davis C.M."/>
            <person name="Simpson J.R."/>
            <person name="Lauterbach L."/>
            <person name="Steele A.D."/>
            <person name="Gui C."/>
            <person name="Meng S."/>
            <person name="Li G."/>
            <person name="Viehrig K."/>
            <person name="Ye F."/>
            <person name="Su P."/>
            <person name="Kiefer A.F."/>
            <person name="Nichols A."/>
            <person name="Cepeda A.J."/>
            <person name="Yan W."/>
            <person name="Fan B."/>
            <person name="Jiang Y."/>
            <person name="Adhikari A."/>
            <person name="Zheng C.-J."/>
            <person name="Schuster L."/>
            <person name="Cowan T.M."/>
            <person name="Smanski M.J."/>
            <person name="Chevrette M.G."/>
            <person name="De Carvalho L.P.S."/>
            <person name="Shen B."/>
        </authorList>
    </citation>
    <scope>NUCLEOTIDE SEQUENCE [LARGE SCALE GENOMIC DNA]</scope>
    <source>
        <strain evidence="2 3">NPDC000155</strain>
    </source>
</reference>
<keyword evidence="1" id="KW-0812">Transmembrane</keyword>
<keyword evidence="1" id="KW-1133">Transmembrane helix</keyword>
<evidence type="ECO:0000313" key="2">
    <source>
        <dbReference type="EMBL" id="MER7380007.1"/>
    </source>
</evidence>